<dbReference type="InterPro" id="IPR017452">
    <property type="entry name" value="GPCR_Rhodpsn_7TM"/>
</dbReference>
<evidence type="ECO:0000256" key="4">
    <source>
        <dbReference type="ARBA" id="ARBA00023136"/>
    </source>
</evidence>
<accession>A0A0N4U9P2</accession>
<sequence length="353" mass="41491">MNNETMGLIHCEAFSTADEEPTVFEEIFYINSAIFGFLFNMLVLFIAFRHVDTRDKPRQIIVINMSVADLLMCLIYMPTRPYLSDVPALFCYPYYVLIFAVQLASCTNLLWLNIDKLIFVQFPLHYYSVVNRMRLLILSLFTWITITSLSTLGYYFMEYVSEPHQCDRVSVPVQIYILICILYIALIIGCFSISLVIYIIAQNQGRTECKTRSKIFRRLFFLFSSTLWTFFTCLPYRVLYLTILIRSHWIINYCPSQAIRTTTDFFFRILVLGMVINPLVTILTQRLYRQQLLWYIRKIQAILIRNHYANCDLVMSTTYSTNNSRTFSGNKERKMVDSVHCALMTERNNEACN</sequence>
<keyword evidence="3 5" id="KW-1133">Transmembrane helix</keyword>
<dbReference type="GO" id="GO:0016020">
    <property type="term" value="C:membrane"/>
    <property type="evidence" value="ECO:0007669"/>
    <property type="project" value="UniProtKB-SubCell"/>
</dbReference>
<dbReference type="PROSITE" id="PS50262">
    <property type="entry name" value="G_PROTEIN_RECEP_F1_2"/>
    <property type="match status" value="1"/>
</dbReference>
<protein>
    <submittedName>
        <fullName evidence="10">G_PROTEIN_RECEP_F1_2 domain-containing protein</fullName>
    </submittedName>
</protein>
<dbReference type="GO" id="GO:0008188">
    <property type="term" value="F:neuropeptide receptor activity"/>
    <property type="evidence" value="ECO:0007669"/>
    <property type="project" value="InterPro"/>
</dbReference>
<dbReference type="SUPFAM" id="SSF81321">
    <property type="entry name" value="Family A G protein-coupled receptor-like"/>
    <property type="match status" value="1"/>
</dbReference>
<feature type="transmembrane region" description="Helical" evidence="5">
    <location>
        <begin position="135"/>
        <end position="155"/>
    </location>
</feature>
<dbReference type="CDD" id="cd00637">
    <property type="entry name" value="7tm_classA_rhodopsin-like"/>
    <property type="match status" value="1"/>
</dbReference>
<feature type="transmembrane region" description="Helical" evidence="5">
    <location>
        <begin position="265"/>
        <end position="288"/>
    </location>
</feature>
<dbReference type="Pfam" id="PF00001">
    <property type="entry name" value="7tm_1"/>
    <property type="match status" value="1"/>
</dbReference>
<dbReference type="Gene3D" id="1.20.1070.10">
    <property type="entry name" value="Rhodopsin 7-helix transmembrane proteins"/>
    <property type="match status" value="1"/>
</dbReference>
<keyword evidence="2 5" id="KW-0812">Transmembrane</keyword>
<keyword evidence="4 5" id="KW-0472">Membrane</keyword>
<keyword evidence="9" id="KW-1185">Reference proteome</keyword>
<organism evidence="8 10">
    <name type="scientific">Dracunculus medinensis</name>
    <name type="common">Guinea worm</name>
    <dbReference type="NCBI Taxonomy" id="318479"/>
    <lineage>
        <taxon>Eukaryota</taxon>
        <taxon>Metazoa</taxon>
        <taxon>Ecdysozoa</taxon>
        <taxon>Nematoda</taxon>
        <taxon>Chromadorea</taxon>
        <taxon>Rhabditida</taxon>
        <taxon>Spirurina</taxon>
        <taxon>Dracunculoidea</taxon>
        <taxon>Dracunculidae</taxon>
        <taxon>Dracunculus</taxon>
    </lineage>
</organism>
<dbReference type="EMBL" id="UYYG01001163">
    <property type="protein sequence ID" value="VDN57850.1"/>
    <property type="molecule type" value="Genomic_DNA"/>
</dbReference>
<evidence type="ECO:0000313" key="7">
    <source>
        <dbReference type="EMBL" id="VDN57850.1"/>
    </source>
</evidence>
<evidence type="ECO:0000256" key="3">
    <source>
        <dbReference type="ARBA" id="ARBA00022989"/>
    </source>
</evidence>
<name>A0A0N4U9P2_DRAME</name>
<feature type="transmembrane region" description="Helical" evidence="5">
    <location>
        <begin position="60"/>
        <end position="77"/>
    </location>
</feature>
<feature type="transmembrane region" description="Helical" evidence="5">
    <location>
        <begin position="92"/>
        <end position="114"/>
    </location>
</feature>
<dbReference type="OrthoDB" id="5781782at2759"/>
<evidence type="ECO:0000259" key="6">
    <source>
        <dbReference type="PROSITE" id="PS50262"/>
    </source>
</evidence>
<dbReference type="PANTHER" id="PTHR21643:SF2">
    <property type="entry name" value="G-PROTEIN COUPLED RECEPTOR AEX-2"/>
    <property type="match status" value="1"/>
</dbReference>
<comment type="subcellular location">
    <subcellularLocation>
        <location evidence="1">Membrane</location>
    </subcellularLocation>
</comment>
<reference evidence="10" key="1">
    <citation type="submission" date="2017-02" db="UniProtKB">
        <authorList>
            <consortium name="WormBaseParasite"/>
        </authorList>
    </citation>
    <scope>IDENTIFICATION</scope>
</reference>
<feature type="transmembrane region" description="Helical" evidence="5">
    <location>
        <begin position="27"/>
        <end position="48"/>
    </location>
</feature>
<dbReference type="PANTHER" id="PTHR21643">
    <property type="entry name" value="G-PROTEIN COUPLED RECEPTORS FAMILY 1 PROFILE DOMAIN-CONTAINING PROTEIN-RELATED"/>
    <property type="match status" value="1"/>
</dbReference>
<evidence type="ECO:0000313" key="9">
    <source>
        <dbReference type="Proteomes" id="UP000274756"/>
    </source>
</evidence>
<evidence type="ECO:0000313" key="8">
    <source>
        <dbReference type="Proteomes" id="UP000038040"/>
    </source>
</evidence>
<evidence type="ECO:0000313" key="10">
    <source>
        <dbReference type="WBParaSite" id="DME_0000381801-mRNA-1"/>
    </source>
</evidence>
<reference evidence="7 9" key="2">
    <citation type="submission" date="2018-11" db="EMBL/GenBank/DDBJ databases">
        <authorList>
            <consortium name="Pathogen Informatics"/>
        </authorList>
    </citation>
    <scope>NUCLEOTIDE SEQUENCE [LARGE SCALE GENOMIC DNA]</scope>
</reference>
<dbReference type="Proteomes" id="UP000274756">
    <property type="component" value="Unassembled WGS sequence"/>
</dbReference>
<evidence type="ECO:0000256" key="5">
    <source>
        <dbReference type="SAM" id="Phobius"/>
    </source>
</evidence>
<feature type="transmembrane region" description="Helical" evidence="5">
    <location>
        <begin position="175"/>
        <end position="200"/>
    </location>
</feature>
<dbReference type="InterPro" id="IPR000276">
    <property type="entry name" value="GPCR_Rhodpsn"/>
</dbReference>
<evidence type="ECO:0000256" key="2">
    <source>
        <dbReference type="ARBA" id="ARBA00022692"/>
    </source>
</evidence>
<dbReference type="Proteomes" id="UP000038040">
    <property type="component" value="Unplaced"/>
</dbReference>
<dbReference type="InterPro" id="IPR039952">
    <property type="entry name" value="Aex-2"/>
</dbReference>
<evidence type="ECO:0000256" key="1">
    <source>
        <dbReference type="ARBA" id="ARBA00004370"/>
    </source>
</evidence>
<feature type="transmembrane region" description="Helical" evidence="5">
    <location>
        <begin position="220"/>
        <end position="245"/>
    </location>
</feature>
<dbReference type="PRINTS" id="PR00237">
    <property type="entry name" value="GPCRRHODOPSN"/>
</dbReference>
<proteinExistence type="predicted"/>
<dbReference type="WBParaSite" id="DME_0000381801-mRNA-1">
    <property type="protein sequence ID" value="DME_0000381801-mRNA-1"/>
    <property type="gene ID" value="DME_0000381801"/>
</dbReference>
<feature type="domain" description="G-protein coupled receptors family 1 profile" evidence="6">
    <location>
        <begin position="39"/>
        <end position="281"/>
    </location>
</feature>
<dbReference type="AlphaFoldDB" id="A0A0N4U9P2"/>
<gene>
    <name evidence="7" type="ORF">DME_LOCUS7823</name>
</gene>